<evidence type="ECO:0000313" key="1">
    <source>
        <dbReference type="EMBL" id="MBX72133.1"/>
    </source>
</evidence>
<sequence length="16" mass="1763">MAKTKNPLSLVGYINN</sequence>
<dbReference type="AlphaFoldDB" id="A0A2P2QYT3"/>
<reference evidence="1" key="1">
    <citation type="submission" date="2018-02" db="EMBL/GenBank/DDBJ databases">
        <title>Rhizophora mucronata_Transcriptome.</title>
        <authorList>
            <person name="Meera S.P."/>
            <person name="Sreeshan A."/>
            <person name="Augustine A."/>
        </authorList>
    </citation>
    <scope>NUCLEOTIDE SEQUENCE</scope>
    <source>
        <tissue evidence="1">Leaf</tissue>
    </source>
</reference>
<protein>
    <submittedName>
        <fullName evidence="1">Uncharacterized protein</fullName>
    </submittedName>
</protein>
<proteinExistence type="predicted"/>
<dbReference type="EMBL" id="GGEC01091649">
    <property type="protein sequence ID" value="MBX72133.1"/>
    <property type="molecule type" value="Transcribed_RNA"/>
</dbReference>
<name>A0A2P2QYT3_RHIMU</name>
<accession>A0A2P2QYT3</accession>
<organism evidence="1">
    <name type="scientific">Rhizophora mucronata</name>
    <name type="common">Asiatic mangrove</name>
    <dbReference type="NCBI Taxonomy" id="61149"/>
    <lineage>
        <taxon>Eukaryota</taxon>
        <taxon>Viridiplantae</taxon>
        <taxon>Streptophyta</taxon>
        <taxon>Embryophyta</taxon>
        <taxon>Tracheophyta</taxon>
        <taxon>Spermatophyta</taxon>
        <taxon>Magnoliopsida</taxon>
        <taxon>eudicotyledons</taxon>
        <taxon>Gunneridae</taxon>
        <taxon>Pentapetalae</taxon>
        <taxon>rosids</taxon>
        <taxon>fabids</taxon>
        <taxon>Malpighiales</taxon>
        <taxon>Rhizophoraceae</taxon>
        <taxon>Rhizophora</taxon>
    </lineage>
</organism>